<name>A0A524RRF3_9CHRO</name>
<dbReference type="PANTHER" id="PTHR21666">
    <property type="entry name" value="PEPTIDASE-RELATED"/>
    <property type="match status" value="1"/>
</dbReference>
<accession>A0A524RRF3</accession>
<protein>
    <submittedName>
        <fullName evidence="4">M23 family metallopeptidase</fullName>
    </submittedName>
</protein>
<dbReference type="GO" id="GO:0004222">
    <property type="term" value="F:metalloendopeptidase activity"/>
    <property type="evidence" value="ECO:0007669"/>
    <property type="project" value="TreeGrafter"/>
</dbReference>
<evidence type="ECO:0000256" key="1">
    <source>
        <dbReference type="ARBA" id="ARBA00022729"/>
    </source>
</evidence>
<dbReference type="SUPFAM" id="SSF51261">
    <property type="entry name" value="Duplicated hybrid motif"/>
    <property type="match status" value="1"/>
</dbReference>
<dbReference type="EMBL" id="SRMN01000205">
    <property type="protein sequence ID" value="TGH17940.1"/>
    <property type="molecule type" value="Genomic_DNA"/>
</dbReference>
<gene>
    <name evidence="4" type="ORF">ERJ68_09440</name>
</gene>
<keyword evidence="1" id="KW-0732">Signal</keyword>
<sequence length="175" mass="18695">MAGLALVANPAVPAQTPPSEGVSVSQAEAPEEYPEEYLPPVDAEVVDHFRPPAHVGAPGNRGLEYDPEPGQPVWASAEGEVVFAGSVAYNRFVTVLHRDGLRTAYGYLGWIAVAEGDWVETGQLLGTASERFFFSVRAGDAFLDPNLVLTTGHVRLVPHRDPDGRSRLSAYGKGA</sequence>
<comment type="caution">
    <text evidence="4">The sequence shown here is derived from an EMBL/GenBank/DDBJ whole genome shotgun (WGS) entry which is preliminary data.</text>
</comment>
<dbReference type="InterPro" id="IPR016047">
    <property type="entry name" value="M23ase_b-sheet_dom"/>
</dbReference>
<evidence type="ECO:0000313" key="4">
    <source>
        <dbReference type="EMBL" id="TGH17940.1"/>
    </source>
</evidence>
<proteinExistence type="predicted"/>
<evidence type="ECO:0000259" key="3">
    <source>
        <dbReference type="Pfam" id="PF01551"/>
    </source>
</evidence>
<dbReference type="Gene3D" id="2.70.70.10">
    <property type="entry name" value="Glucose Permease (Domain IIA)"/>
    <property type="match status" value="1"/>
</dbReference>
<feature type="domain" description="M23ase beta-sheet core" evidence="3">
    <location>
        <begin position="60"/>
        <end position="129"/>
    </location>
</feature>
<dbReference type="CDD" id="cd12797">
    <property type="entry name" value="M23_peptidase"/>
    <property type="match status" value="1"/>
</dbReference>
<organism evidence="4 5">
    <name type="scientific">Aphanocapsa feldmannii 277cI</name>
    <dbReference type="NCBI Taxonomy" id="2507554"/>
    <lineage>
        <taxon>Bacteria</taxon>
        <taxon>Bacillati</taxon>
        <taxon>Cyanobacteriota</taxon>
        <taxon>Cyanophyceae</taxon>
        <taxon>Oscillatoriophycideae</taxon>
        <taxon>Chroococcales</taxon>
        <taxon>Microcystaceae</taxon>
        <taxon>Aphanocapsa</taxon>
    </lineage>
</organism>
<reference evidence="4 5" key="1">
    <citation type="journal article" date="2019" name="mSystems">
        <title>Life at home and on the roam: Genomic adaptions reflect the dual lifestyle of an intracellular, facultative symbiont.</title>
        <authorList>
            <person name="Burgsdorf I."/>
        </authorList>
    </citation>
    <scope>NUCLEOTIDE SEQUENCE [LARGE SCALE GENOMIC DNA]</scope>
    <source>
        <strain evidence="4">277cI</strain>
    </source>
</reference>
<dbReference type="Proteomes" id="UP000315454">
    <property type="component" value="Unassembled WGS sequence"/>
</dbReference>
<dbReference type="PANTHER" id="PTHR21666:SF289">
    <property type="entry name" value="L-ALA--D-GLU ENDOPEPTIDASE"/>
    <property type="match status" value="1"/>
</dbReference>
<dbReference type="InterPro" id="IPR011055">
    <property type="entry name" value="Dup_hybrid_motif"/>
</dbReference>
<dbReference type="Pfam" id="PF01551">
    <property type="entry name" value="Peptidase_M23"/>
    <property type="match status" value="1"/>
</dbReference>
<dbReference type="InterPro" id="IPR050570">
    <property type="entry name" value="Cell_wall_metabolism_enzyme"/>
</dbReference>
<dbReference type="AlphaFoldDB" id="A0A524RRF3"/>
<feature type="region of interest" description="Disordered" evidence="2">
    <location>
        <begin position="1"/>
        <end position="37"/>
    </location>
</feature>
<evidence type="ECO:0000256" key="2">
    <source>
        <dbReference type="SAM" id="MobiDB-lite"/>
    </source>
</evidence>
<evidence type="ECO:0000313" key="5">
    <source>
        <dbReference type="Proteomes" id="UP000315454"/>
    </source>
</evidence>